<evidence type="ECO:0000256" key="4">
    <source>
        <dbReference type="ARBA" id="ARBA00022737"/>
    </source>
</evidence>
<keyword evidence="5" id="KW-0408">Iron</keyword>
<dbReference type="EMBL" id="RCOS01000005">
    <property type="protein sequence ID" value="RSN79058.1"/>
    <property type="molecule type" value="Genomic_DNA"/>
</dbReference>
<keyword evidence="10" id="KW-1185">Reference proteome</keyword>
<evidence type="ECO:0000256" key="7">
    <source>
        <dbReference type="SAM" id="Phobius"/>
    </source>
</evidence>
<proteinExistence type="predicted"/>
<dbReference type="PROSITE" id="PS51379">
    <property type="entry name" value="4FE4S_FER_2"/>
    <property type="match status" value="3"/>
</dbReference>
<reference evidence="9 10" key="1">
    <citation type="submission" date="2018-10" db="EMBL/GenBank/DDBJ databases">
        <title>Co-occurring genomic capacity for anaerobic methane metabolism and dissimilatory sulfite reduction discovered in the Korarchaeota.</title>
        <authorList>
            <person name="Mckay L.J."/>
            <person name="Dlakic M."/>
            <person name="Fields M.W."/>
            <person name="Delmont T.O."/>
            <person name="Eren A.M."/>
            <person name="Jay Z.J."/>
            <person name="Klingelsmith K.B."/>
            <person name="Rusch D.B."/>
            <person name="Inskeep W.P."/>
        </authorList>
    </citation>
    <scope>NUCLEOTIDE SEQUENCE [LARGE SCALE GENOMIC DNA]</scope>
    <source>
        <strain evidence="9 10">MDKW</strain>
    </source>
</reference>
<keyword evidence="3" id="KW-0479">Metal-binding</keyword>
<accession>A0A3R9PPT0</accession>
<feature type="domain" description="4Fe-4S ferredoxin-type" evidence="8">
    <location>
        <begin position="100"/>
        <end position="129"/>
    </location>
</feature>
<gene>
    <name evidence="9" type="ORF">D6D85_00275</name>
</gene>
<organism evidence="9 10">
    <name type="scientific">Candidatus Methanodesulfokora washburnensis</name>
    <dbReference type="NCBI Taxonomy" id="2478471"/>
    <lineage>
        <taxon>Archaea</taxon>
        <taxon>Thermoproteota</taxon>
        <taxon>Candidatus Korarchaeia</taxon>
        <taxon>Candidatus Korarchaeia incertae sedis</taxon>
        <taxon>Candidatus Methanodesulfokora</taxon>
    </lineage>
</organism>
<evidence type="ECO:0000256" key="1">
    <source>
        <dbReference type="ARBA" id="ARBA00004196"/>
    </source>
</evidence>
<feature type="domain" description="4Fe-4S ferredoxin-type" evidence="8">
    <location>
        <begin position="2"/>
        <end position="32"/>
    </location>
</feature>
<keyword evidence="2" id="KW-0004">4Fe-4S</keyword>
<keyword evidence="7" id="KW-1133">Transmembrane helix</keyword>
<sequence>MYGFLVDVSRCIGCGDCQAACKIKNNLPVSSDLPYERNERSYWDNYSTLSAYTWTRIRSKKLVKDGKEIVRFIKEQCMHCIDPACASVCFVGALYKTPEGPVIYRADRCVGCRYCVYACPWGVPKWQYDKPFPFIQKCNMCYDRVIEGKKPACVEACKVGALTFGKRKELIEEAKRRISKGGYVNYIYGEEEAGGTCVLYISDVPFDELDFRKVMKFSYPELTQAYLGNMPIVIPSLFVGLLGLYLYSRRRQEVKR</sequence>
<feature type="transmembrane region" description="Helical" evidence="7">
    <location>
        <begin position="226"/>
        <end position="247"/>
    </location>
</feature>
<dbReference type="PROSITE" id="PS00198">
    <property type="entry name" value="4FE4S_FER_1"/>
    <property type="match status" value="1"/>
</dbReference>
<keyword evidence="6" id="KW-0411">Iron-sulfur</keyword>
<evidence type="ECO:0000256" key="5">
    <source>
        <dbReference type="ARBA" id="ARBA00023004"/>
    </source>
</evidence>
<protein>
    <submittedName>
        <fullName evidence="9">4Fe-4S dicluster domain-containing protein</fullName>
    </submittedName>
</protein>
<comment type="caution">
    <text evidence="9">The sequence shown here is derived from an EMBL/GenBank/DDBJ whole genome shotgun (WGS) entry which is preliminary data.</text>
</comment>
<dbReference type="InterPro" id="IPR017900">
    <property type="entry name" value="4Fe4S_Fe_S_CS"/>
</dbReference>
<dbReference type="AlphaFoldDB" id="A0A3R9PPT0"/>
<dbReference type="Gene3D" id="3.30.70.20">
    <property type="match status" value="2"/>
</dbReference>
<dbReference type="InterPro" id="IPR051555">
    <property type="entry name" value="FDH_Electron_Transfer_Unit"/>
</dbReference>
<keyword evidence="7" id="KW-0472">Membrane</keyword>
<dbReference type="InterPro" id="IPR017896">
    <property type="entry name" value="4Fe4S_Fe-S-bd"/>
</dbReference>
<comment type="subcellular location">
    <subcellularLocation>
        <location evidence="1">Cell envelope</location>
    </subcellularLocation>
</comment>
<dbReference type="GO" id="GO:0051539">
    <property type="term" value="F:4 iron, 4 sulfur cluster binding"/>
    <property type="evidence" value="ECO:0007669"/>
    <property type="project" value="UniProtKB-KW"/>
</dbReference>
<evidence type="ECO:0000313" key="10">
    <source>
        <dbReference type="Proteomes" id="UP000277582"/>
    </source>
</evidence>
<evidence type="ECO:0000256" key="2">
    <source>
        <dbReference type="ARBA" id="ARBA00022485"/>
    </source>
</evidence>
<dbReference type="GO" id="GO:0046872">
    <property type="term" value="F:metal ion binding"/>
    <property type="evidence" value="ECO:0007669"/>
    <property type="project" value="UniProtKB-KW"/>
</dbReference>
<evidence type="ECO:0000259" key="8">
    <source>
        <dbReference type="PROSITE" id="PS51379"/>
    </source>
</evidence>
<keyword evidence="7" id="KW-0812">Transmembrane</keyword>
<dbReference type="PANTHER" id="PTHR43545:SF4">
    <property type="entry name" value="IRON-SULFUR PROTEIN"/>
    <property type="match status" value="1"/>
</dbReference>
<dbReference type="Proteomes" id="UP000277582">
    <property type="component" value="Unassembled WGS sequence"/>
</dbReference>
<dbReference type="SUPFAM" id="SSF54862">
    <property type="entry name" value="4Fe-4S ferredoxins"/>
    <property type="match status" value="1"/>
</dbReference>
<feature type="domain" description="4Fe-4S ferredoxin-type" evidence="8">
    <location>
        <begin position="68"/>
        <end position="99"/>
    </location>
</feature>
<dbReference type="PANTHER" id="PTHR43545">
    <property type="entry name" value="FORMATE DEHYDROGENASE, NITRATE-INDUCIBLE, IRON-SULFUR SUBUNIT"/>
    <property type="match status" value="1"/>
</dbReference>
<dbReference type="OrthoDB" id="2837at2157"/>
<dbReference type="Pfam" id="PF13247">
    <property type="entry name" value="Fer4_11"/>
    <property type="match status" value="1"/>
</dbReference>
<dbReference type="CDD" id="cd10561">
    <property type="entry name" value="HybA_like"/>
    <property type="match status" value="1"/>
</dbReference>
<evidence type="ECO:0000313" key="9">
    <source>
        <dbReference type="EMBL" id="RSN79058.1"/>
    </source>
</evidence>
<keyword evidence="4" id="KW-0677">Repeat</keyword>
<evidence type="ECO:0000256" key="6">
    <source>
        <dbReference type="ARBA" id="ARBA00023014"/>
    </source>
</evidence>
<name>A0A3R9PPT0_9CREN</name>
<dbReference type="GO" id="GO:0016491">
    <property type="term" value="F:oxidoreductase activity"/>
    <property type="evidence" value="ECO:0007669"/>
    <property type="project" value="UniProtKB-ARBA"/>
</dbReference>
<evidence type="ECO:0000256" key="3">
    <source>
        <dbReference type="ARBA" id="ARBA00022723"/>
    </source>
</evidence>